<dbReference type="RefSeq" id="WP_317136748.1">
    <property type="nucleotide sequence ID" value="NZ_CP043875.1"/>
</dbReference>
<dbReference type="EMBL" id="CP043875">
    <property type="protein sequence ID" value="WOF15181.1"/>
    <property type="molecule type" value="Genomic_DNA"/>
</dbReference>
<sequence>MGLNIRRVDFSDWIIQTIPKKERQILVDLISQNIEGYYSGKFPYDGDDEYPRIGSYGSYNIFRTCLQILTGESMEIDSDYMDEYDIWAVNYFKENLNIKPVKIPYVNHILRTGDCDTILLPILFDEPFEYNDYFFGSSYGYIIVLEHLEKLLNFNLSEPEELSESNPLITSKNIAKIIYKFLKEKPDVSVEFC</sequence>
<evidence type="ECO:0000313" key="2">
    <source>
        <dbReference type="Proteomes" id="UP001301797"/>
    </source>
</evidence>
<protein>
    <submittedName>
        <fullName evidence="1">Uncharacterized protein</fullName>
    </submittedName>
</protein>
<reference evidence="1 2" key="1">
    <citation type="submission" date="2019-09" db="EMBL/GenBank/DDBJ databases">
        <title>The complete genome of Methanoplanus sp. FWC-SCC4.</title>
        <authorList>
            <person name="Chen S.-C."/>
            <person name="Zhou Y.-Z."/>
            <person name="Lai M.-C."/>
        </authorList>
    </citation>
    <scope>NUCLEOTIDE SEQUENCE [LARGE SCALE GENOMIC DNA]</scope>
    <source>
        <strain evidence="1 2">FWC-SCC4</strain>
    </source>
</reference>
<dbReference type="Proteomes" id="UP001301797">
    <property type="component" value="Chromosome"/>
</dbReference>
<dbReference type="AlphaFoldDB" id="A0AA97I3G3"/>
<keyword evidence="2" id="KW-1185">Reference proteome</keyword>
<dbReference type="KEGG" id="mefw:F1737_00070"/>
<evidence type="ECO:0000313" key="1">
    <source>
        <dbReference type="EMBL" id="WOF15181.1"/>
    </source>
</evidence>
<proteinExistence type="predicted"/>
<accession>A0AA97I3G3</accession>
<dbReference type="GeneID" id="85228516"/>
<organism evidence="1 2">
    <name type="scientific">Methanochimaera problematica</name>
    <dbReference type="NCBI Taxonomy" id="2609417"/>
    <lineage>
        <taxon>Archaea</taxon>
        <taxon>Methanobacteriati</taxon>
        <taxon>Methanobacteriota</taxon>
        <taxon>Stenosarchaea group</taxon>
        <taxon>Methanomicrobia</taxon>
        <taxon>Methanomicrobiales</taxon>
        <taxon>Methanomicrobiaceae</taxon>
        <taxon>Methanochimaera</taxon>
    </lineage>
</organism>
<gene>
    <name evidence="1" type="ORF">F1737_00070</name>
</gene>
<name>A0AA97I3G3_9EURY</name>